<gene>
    <name evidence="1" type="ORF">HHI36_011119</name>
</gene>
<organism evidence="1 2">
    <name type="scientific">Cryptolaemus montrouzieri</name>
    <dbReference type="NCBI Taxonomy" id="559131"/>
    <lineage>
        <taxon>Eukaryota</taxon>
        <taxon>Metazoa</taxon>
        <taxon>Ecdysozoa</taxon>
        <taxon>Arthropoda</taxon>
        <taxon>Hexapoda</taxon>
        <taxon>Insecta</taxon>
        <taxon>Pterygota</taxon>
        <taxon>Neoptera</taxon>
        <taxon>Endopterygota</taxon>
        <taxon>Coleoptera</taxon>
        <taxon>Polyphaga</taxon>
        <taxon>Cucujiformia</taxon>
        <taxon>Coccinelloidea</taxon>
        <taxon>Coccinellidae</taxon>
        <taxon>Scymninae</taxon>
        <taxon>Scymnini</taxon>
        <taxon>Cryptolaemus</taxon>
    </lineage>
</organism>
<dbReference type="EMBL" id="JABFTP020000001">
    <property type="protein sequence ID" value="KAL3266970.1"/>
    <property type="molecule type" value="Genomic_DNA"/>
</dbReference>
<dbReference type="Gene3D" id="3.40.50.1820">
    <property type="entry name" value="alpha/beta hydrolase"/>
    <property type="match status" value="1"/>
</dbReference>
<dbReference type="InterPro" id="IPR029058">
    <property type="entry name" value="AB_hydrolase_fold"/>
</dbReference>
<comment type="caution">
    <text evidence="1">The sequence shown here is derived from an EMBL/GenBank/DDBJ whole genome shotgun (WGS) entry which is preliminary data.</text>
</comment>
<dbReference type="AlphaFoldDB" id="A0ABD2MKS6"/>
<dbReference type="SUPFAM" id="SSF53474">
    <property type="entry name" value="alpha/beta-Hydrolases"/>
    <property type="match status" value="1"/>
</dbReference>
<reference evidence="1 2" key="1">
    <citation type="journal article" date="2021" name="BMC Biol.">
        <title>Horizontally acquired antibacterial genes associated with adaptive radiation of ladybird beetles.</title>
        <authorList>
            <person name="Li H.S."/>
            <person name="Tang X.F."/>
            <person name="Huang Y.H."/>
            <person name="Xu Z.Y."/>
            <person name="Chen M.L."/>
            <person name="Du X.Y."/>
            <person name="Qiu B.Y."/>
            <person name="Chen P.T."/>
            <person name="Zhang W."/>
            <person name="Slipinski A."/>
            <person name="Escalona H.E."/>
            <person name="Waterhouse R.M."/>
            <person name="Zwick A."/>
            <person name="Pang H."/>
        </authorList>
    </citation>
    <scope>NUCLEOTIDE SEQUENCE [LARGE SCALE GENOMIC DNA]</scope>
    <source>
        <strain evidence="1">SYSU2018</strain>
    </source>
</reference>
<sequence>MPVVMSHIPAGSSTKTVLHYGQEIKYNGKFQEYDYGTEGNIAKYGCETPPIYNLTNIDVPLYLIYSTNDYMTGPIDVVRLSKQVKNLFGMYLIPLKKFNHVDFLFGKDALQMVYNPLVEVLRNFTNEIAVKMN</sequence>
<evidence type="ECO:0008006" key="3">
    <source>
        <dbReference type="Google" id="ProtNLM"/>
    </source>
</evidence>
<protein>
    <recommendedName>
        <fullName evidence="3">Lipase</fullName>
    </recommendedName>
</protein>
<dbReference type="PANTHER" id="PTHR11005">
    <property type="entry name" value="LYSOSOMAL ACID LIPASE-RELATED"/>
    <property type="match status" value="1"/>
</dbReference>
<accession>A0ABD2MKS6</accession>
<proteinExistence type="predicted"/>
<evidence type="ECO:0000313" key="1">
    <source>
        <dbReference type="EMBL" id="KAL3266970.1"/>
    </source>
</evidence>
<name>A0ABD2MKS6_9CUCU</name>
<dbReference type="Proteomes" id="UP001516400">
    <property type="component" value="Unassembled WGS sequence"/>
</dbReference>
<evidence type="ECO:0000313" key="2">
    <source>
        <dbReference type="Proteomes" id="UP001516400"/>
    </source>
</evidence>
<keyword evidence="2" id="KW-1185">Reference proteome</keyword>